<dbReference type="PANTHER" id="PTHR46148">
    <property type="entry name" value="CHROMO DOMAIN-CONTAINING PROTEIN"/>
    <property type="match status" value="1"/>
</dbReference>
<proteinExistence type="predicted"/>
<protein>
    <submittedName>
        <fullName evidence="2">Uncharacterized protein</fullName>
    </submittedName>
</protein>
<name>A0AAF0V006_SOLVR</name>
<feature type="region of interest" description="Disordered" evidence="1">
    <location>
        <begin position="1"/>
        <end position="33"/>
    </location>
</feature>
<dbReference type="Proteomes" id="UP001234989">
    <property type="component" value="Chromosome 11"/>
</dbReference>
<sequence length="266" mass="29579">MVKLPKDQPRVLEEDPRKTSQGSAPIEGSKSCRGVHASWVRGVVGQGSSNSTNGGPSHPVGPPMARGCGLVVILSYILEDRFLEEHGVEDLYGKKELVRDVHRLSRLGISLVDSSEGSVVVHNGFESSYVSDVNCKQDRMMKSAHFIHIKASYSAEDHAKLYLRRCRSPIGLFEVGDVALIGLELHRTSGFIVPLLKKFVGDPTSIVPLENLGTKESLSYEEVSIDILDRKVQKLRNKKVESVRVLWRNQMVKGVVWETEADMMSW</sequence>
<evidence type="ECO:0000256" key="1">
    <source>
        <dbReference type="SAM" id="MobiDB-lite"/>
    </source>
</evidence>
<dbReference type="EMBL" id="CP133622">
    <property type="protein sequence ID" value="WMV54834.1"/>
    <property type="molecule type" value="Genomic_DNA"/>
</dbReference>
<evidence type="ECO:0000313" key="3">
    <source>
        <dbReference type="Proteomes" id="UP001234989"/>
    </source>
</evidence>
<gene>
    <name evidence="2" type="ORF">MTR67_048219</name>
</gene>
<feature type="compositionally biased region" description="Basic and acidic residues" evidence="1">
    <location>
        <begin position="1"/>
        <end position="18"/>
    </location>
</feature>
<evidence type="ECO:0000313" key="2">
    <source>
        <dbReference type="EMBL" id="WMV54834.1"/>
    </source>
</evidence>
<keyword evidence="3" id="KW-1185">Reference proteome</keyword>
<dbReference type="AlphaFoldDB" id="A0AAF0V006"/>
<dbReference type="PANTHER" id="PTHR46148:SF60">
    <property type="entry name" value="CHROMO DOMAIN-CONTAINING PROTEIN"/>
    <property type="match status" value="1"/>
</dbReference>
<accession>A0AAF0V006</accession>
<organism evidence="2 3">
    <name type="scientific">Solanum verrucosum</name>
    <dbReference type="NCBI Taxonomy" id="315347"/>
    <lineage>
        <taxon>Eukaryota</taxon>
        <taxon>Viridiplantae</taxon>
        <taxon>Streptophyta</taxon>
        <taxon>Embryophyta</taxon>
        <taxon>Tracheophyta</taxon>
        <taxon>Spermatophyta</taxon>
        <taxon>Magnoliopsida</taxon>
        <taxon>eudicotyledons</taxon>
        <taxon>Gunneridae</taxon>
        <taxon>Pentapetalae</taxon>
        <taxon>asterids</taxon>
        <taxon>lamiids</taxon>
        <taxon>Solanales</taxon>
        <taxon>Solanaceae</taxon>
        <taxon>Solanoideae</taxon>
        <taxon>Solaneae</taxon>
        <taxon>Solanum</taxon>
    </lineage>
</organism>
<reference evidence="2" key="1">
    <citation type="submission" date="2023-08" db="EMBL/GenBank/DDBJ databases">
        <title>A de novo genome assembly of Solanum verrucosum Schlechtendal, a Mexican diploid species geographically isolated from the other diploid A-genome species in potato relatives.</title>
        <authorList>
            <person name="Hosaka K."/>
        </authorList>
    </citation>
    <scope>NUCLEOTIDE SEQUENCE</scope>
    <source>
        <tissue evidence="2">Young leaves</tissue>
    </source>
</reference>